<organism evidence="1 2">
    <name type="scientific">Coprinellus micaceus</name>
    <name type="common">Glistening ink-cap mushroom</name>
    <name type="synonym">Coprinus micaceus</name>
    <dbReference type="NCBI Taxonomy" id="71717"/>
    <lineage>
        <taxon>Eukaryota</taxon>
        <taxon>Fungi</taxon>
        <taxon>Dikarya</taxon>
        <taxon>Basidiomycota</taxon>
        <taxon>Agaricomycotina</taxon>
        <taxon>Agaricomycetes</taxon>
        <taxon>Agaricomycetidae</taxon>
        <taxon>Agaricales</taxon>
        <taxon>Agaricineae</taxon>
        <taxon>Psathyrellaceae</taxon>
        <taxon>Coprinellus</taxon>
    </lineage>
</organism>
<dbReference type="AlphaFoldDB" id="A0A4Y7STU9"/>
<comment type="caution">
    <text evidence="1">The sequence shown here is derived from an EMBL/GenBank/DDBJ whole genome shotgun (WGS) entry which is preliminary data.</text>
</comment>
<evidence type="ECO:0000313" key="2">
    <source>
        <dbReference type="Proteomes" id="UP000298030"/>
    </source>
</evidence>
<protein>
    <submittedName>
        <fullName evidence="1">Uncharacterized protein</fullName>
    </submittedName>
</protein>
<proteinExistence type="predicted"/>
<keyword evidence="2" id="KW-1185">Reference proteome</keyword>
<gene>
    <name evidence="1" type="ORF">FA13DRAFT_1738457</name>
</gene>
<dbReference type="Proteomes" id="UP000298030">
    <property type="component" value="Unassembled WGS sequence"/>
</dbReference>
<sequence>MTGAWYCRSSSLSLASIPLSLHPSSRTLAALAPASRLPPVHITRDPSSFIFAQPANDSFRCQAPPD</sequence>
<dbReference type="EMBL" id="QPFP01000058">
    <property type="protein sequence ID" value="TEB25293.1"/>
    <property type="molecule type" value="Genomic_DNA"/>
</dbReference>
<accession>A0A4Y7STU9</accession>
<reference evidence="1 2" key="1">
    <citation type="journal article" date="2019" name="Nat. Ecol. Evol.">
        <title>Megaphylogeny resolves global patterns of mushroom evolution.</title>
        <authorList>
            <person name="Varga T."/>
            <person name="Krizsan K."/>
            <person name="Foldi C."/>
            <person name="Dima B."/>
            <person name="Sanchez-Garcia M."/>
            <person name="Sanchez-Ramirez S."/>
            <person name="Szollosi G.J."/>
            <person name="Szarkandi J.G."/>
            <person name="Papp V."/>
            <person name="Albert L."/>
            <person name="Andreopoulos W."/>
            <person name="Angelini C."/>
            <person name="Antonin V."/>
            <person name="Barry K.W."/>
            <person name="Bougher N.L."/>
            <person name="Buchanan P."/>
            <person name="Buyck B."/>
            <person name="Bense V."/>
            <person name="Catcheside P."/>
            <person name="Chovatia M."/>
            <person name="Cooper J."/>
            <person name="Damon W."/>
            <person name="Desjardin D."/>
            <person name="Finy P."/>
            <person name="Geml J."/>
            <person name="Haridas S."/>
            <person name="Hughes K."/>
            <person name="Justo A."/>
            <person name="Karasinski D."/>
            <person name="Kautmanova I."/>
            <person name="Kiss B."/>
            <person name="Kocsube S."/>
            <person name="Kotiranta H."/>
            <person name="LaButti K.M."/>
            <person name="Lechner B.E."/>
            <person name="Liimatainen K."/>
            <person name="Lipzen A."/>
            <person name="Lukacs Z."/>
            <person name="Mihaltcheva S."/>
            <person name="Morgado L.N."/>
            <person name="Niskanen T."/>
            <person name="Noordeloos M.E."/>
            <person name="Ohm R.A."/>
            <person name="Ortiz-Santana B."/>
            <person name="Ovrebo C."/>
            <person name="Racz N."/>
            <person name="Riley R."/>
            <person name="Savchenko A."/>
            <person name="Shiryaev A."/>
            <person name="Soop K."/>
            <person name="Spirin V."/>
            <person name="Szebenyi C."/>
            <person name="Tomsovsky M."/>
            <person name="Tulloss R.E."/>
            <person name="Uehling J."/>
            <person name="Grigoriev I.V."/>
            <person name="Vagvolgyi C."/>
            <person name="Papp T."/>
            <person name="Martin F.M."/>
            <person name="Miettinen O."/>
            <person name="Hibbett D.S."/>
            <person name="Nagy L.G."/>
        </authorList>
    </citation>
    <scope>NUCLEOTIDE SEQUENCE [LARGE SCALE GENOMIC DNA]</scope>
    <source>
        <strain evidence="1 2">FP101781</strain>
    </source>
</reference>
<name>A0A4Y7STU9_COPMI</name>
<evidence type="ECO:0000313" key="1">
    <source>
        <dbReference type="EMBL" id="TEB25293.1"/>
    </source>
</evidence>